<dbReference type="PANTHER" id="PTHR43761">
    <property type="entry name" value="D-ISOMER SPECIFIC 2-HYDROXYACID DEHYDROGENASE FAMILY PROTEIN (AFU_ORTHOLOGUE AFUA_1G13630)"/>
    <property type="match status" value="1"/>
</dbReference>
<dbReference type="EMBL" id="JBBKZV010000052">
    <property type="protein sequence ID" value="MEJ8827138.1"/>
    <property type="molecule type" value="Genomic_DNA"/>
</dbReference>
<keyword evidence="6" id="KW-1185">Reference proteome</keyword>
<reference evidence="5 6" key="1">
    <citation type="submission" date="2024-03" db="EMBL/GenBank/DDBJ databases">
        <title>Novel species of the genus Variovorax.</title>
        <authorList>
            <person name="Liu Q."/>
            <person name="Xin Y.-H."/>
        </authorList>
    </citation>
    <scope>NUCLEOTIDE SEQUENCE [LARGE SCALE GENOMIC DNA]</scope>
    <source>
        <strain evidence="5 6">KACC 18501</strain>
    </source>
</reference>
<dbReference type="SUPFAM" id="SSF52283">
    <property type="entry name" value="Formate/glycerate dehydrogenase catalytic domain-like"/>
    <property type="match status" value="1"/>
</dbReference>
<dbReference type="Pfam" id="PF02826">
    <property type="entry name" value="2-Hacid_dh_C"/>
    <property type="match status" value="1"/>
</dbReference>
<protein>
    <submittedName>
        <fullName evidence="5">NAD(P)-dependent oxidoreductase</fullName>
    </submittedName>
</protein>
<dbReference type="PROSITE" id="PS00670">
    <property type="entry name" value="D_2_HYDROXYACID_DH_2"/>
    <property type="match status" value="1"/>
</dbReference>
<feature type="domain" description="D-isomer specific 2-hydroxyacid dehydrogenase NAD-binding" evidence="4">
    <location>
        <begin position="96"/>
        <end position="273"/>
    </location>
</feature>
<organism evidence="5 6">
    <name type="scientific">Variovorax humicola</name>
    <dbReference type="NCBI Taxonomy" id="1769758"/>
    <lineage>
        <taxon>Bacteria</taxon>
        <taxon>Pseudomonadati</taxon>
        <taxon>Pseudomonadota</taxon>
        <taxon>Betaproteobacteria</taxon>
        <taxon>Burkholderiales</taxon>
        <taxon>Comamonadaceae</taxon>
        <taxon>Variovorax</taxon>
    </lineage>
</organism>
<comment type="caution">
    <text evidence="5">The sequence shown here is derived from an EMBL/GenBank/DDBJ whole genome shotgun (WGS) entry which is preliminary data.</text>
</comment>
<name>A0ABU8WB34_9BURK</name>
<gene>
    <name evidence="5" type="ORF">WKW80_34990</name>
</gene>
<evidence type="ECO:0000259" key="4">
    <source>
        <dbReference type="Pfam" id="PF02826"/>
    </source>
</evidence>
<evidence type="ECO:0000256" key="1">
    <source>
        <dbReference type="ARBA" id="ARBA00005854"/>
    </source>
</evidence>
<evidence type="ECO:0000313" key="5">
    <source>
        <dbReference type="EMBL" id="MEJ8827138.1"/>
    </source>
</evidence>
<dbReference type="InterPro" id="IPR006140">
    <property type="entry name" value="D-isomer_DH_NAD-bd"/>
</dbReference>
<dbReference type="PANTHER" id="PTHR43761:SF1">
    <property type="entry name" value="D-ISOMER SPECIFIC 2-HYDROXYACID DEHYDROGENASE CATALYTIC DOMAIN-CONTAINING PROTEIN-RELATED"/>
    <property type="match status" value="1"/>
</dbReference>
<dbReference type="InterPro" id="IPR029753">
    <property type="entry name" value="D-isomer_DH_CS"/>
</dbReference>
<keyword evidence="3" id="KW-0520">NAD</keyword>
<sequence>MPQRLEFDPAYGIDYQAYDSTSARDVAERIAGATVVITNKVRLNAELLRAVPSLKLVAVAAAGTDNIDVATAQALGIRVQNVPDYGSDSVAEHAIATLFAIRRQIQTYAAAAKDGRWTSSSHFCWTGPTIKDLGGSRFGVVGRGRIGEAAARIARGIGMTVHFAETPGFPRKEDELPLDQLLAESDAITLHLPLTPETKGLINAESLRHMKAGGVLINTGRGALVDPLALADALRSGAIAGAAIDVLETEPPASDHPLLDPAIPNLLLTPHVAWASDRAQAKLASRLQDLVQEAAQRS</sequence>
<evidence type="ECO:0000256" key="2">
    <source>
        <dbReference type="ARBA" id="ARBA00023002"/>
    </source>
</evidence>
<dbReference type="Gene3D" id="3.40.50.720">
    <property type="entry name" value="NAD(P)-binding Rossmann-like Domain"/>
    <property type="match status" value="2"/>
</dbReference>
<dbReference type="InterPro" id="IPR050418">
    <property type="entry name" value="D-iso_2-hydroxyacid_DH_PdxB"/>
</dbReference>
<dbReference type="SUPFAM" id="SSF51735">
    <property type="entry name" value="NAD(P)-binding Rossmann-fold domains"/>
    <property type="match status" value="1"/>
</dbReference>
<dbReference type="RefSeq" id="WP_340368167.1">
    <property type="nucleotide sequence ID" value="NZ_JBBKZV010000052.1"/>
</dbReference>
<keyword evidence="2" id="KW-0560">Oxidoreductase</keyword>
<proteinExistence type="inferred from homology"/>
<comment type="similarity">
    <text evidence="1">Belongs to the D-isomer specific 2-hydroxyacid dehydrogenase family.</text>
</comment>
<accession>A0ABU8WB34</accession>
<evidence type="ECO:0000313" key="6">
    <source>
        <dbReference type="Proteomes" id="UP001363010"/>
    </source>
</evidence>
<evidence type="ECO:0000256" key="3">
    <source>
        <dbReference type="ARBA" id="ARBA00023027"/>
    </source>
</evidence>
<dbReference type="InterPro" id="IPR036291">
    <property type="entry name" value="NAD(P)-bd_dom_sf"/>
</dbReference>
<dbReference type="PROSITE" id="PS00671">
    <property type="entry name" value="D_2_HYDROXYACID_DH_3"/>
    <property type="match status" value="1"/>
</dbReference>
<dbReference type="Proteomes" id="UP001363010">
    <property type="component" value="Unassembled WGS sequence"/>
</dbReference>